<gene>
    <name evidence="8" type="ORF">FPZ12_022315</name>
</gene>
<sequence>MTTLEQRPGLLLRILPPGLYAGRASKLIERSALAYSRMWLVFVSGVFEPLFYLVAFQIGFGKLVSEVAGPDGRPMSYVAFVAPALLASSAMNGAVFDSTFNVFFKFRYAKTYDAMLATPIGPLDIAIGEISWAVLRGGMYGVAFFAVMLAMGLVTSWWAILLVPVALLVAFAFAAIGMACATFLRSPSQFDYINLAVMPMFLFSTTFYPLSVYPEPLRVVVQCFPLYHGVQLMRELATGALHVGMLGHLAYLAALAVVGVWAAARRLTHLLLR</sequence>
<accession>A0A5N0V403</accession>
<evidence type="ECO:0000256" key="1">
    <source>
        <dbReference type="ARBA" id="ARBA00004141"/>
    </source>
</evidence>
<evidence type="ECO:0000256" key="4">
    <source>
        <dbReference type="ARBA" id="ARBA00023136"/>
    </source>
</evidence>
<dbReference type="PROSITE" id="PS51012">
    <property type="entry name" value="ABC_TM2"/>
    <property type="match status" value="1"/>
</dbReference>
<reference evidence="8" key="1">
    <citation type="submission" date="2019-09" db="EMBL/GenBank/DDBJ databases">
        <authorList>
            <person name="Teo W.F.A."/>
            <person name="Duangmal K."/>
        </authorList>
    </citation>
    <scope>NUCLEOTIDE SEQUENCE [LARGE SCALE GENOMIC DNA]</scope>
    <source>
        <strain evidence="8">K81G1</strain>
    </source>
</reference>
<dbReference type="GO" id="GO:0046677">
    <property type="term" value="P:response to antibiotic"/>
    <property type="evidence" value="ECO:0007669"/>
    <property type="project" value="UniProtKB-KW"/>
</dbReference>
<feature type="transmembrane region" description="Helical" evidence="6">
    <location>
        <begin position="39"/>
        <end position="60"/>
    </location>
</feature>
<comment type="similarity">
    <text evidence="6">Belongs to the ABC-2 integral membrane protein family.</text>
</comment>
<evidence type="ECO:0000259" key="7">
    <source>
        <dbReference type="PROSITE" id="PS51012"/>
    </source>
</evidence>
<protein>
    <recommendedName>
        <fullName evidence="6">Transport permease protein</fullName>
    </recommendedName>
</protein>
<dbReference type="AlphaFoldDB" id="A0A5N0V403"/>
<keyword evidence="9" id="KW-1185">Reference proteome</keyword>
<dbReference type="PANTHER" id="PTHR43229:SF2">
    <property type="entry name" value="NODULATION PROTEIN J"/>
    <property type="match status" value="1"/>
</dbReference>
<keyword evidence="4 6" id="KW-0472">Membrane</keyword>
<dbReference type="RefSeq" id="WP_144747485.1">
    <property type="nucleotide sequence ID" value="NZ_VMNW02000034.1"/>
</dbReference>
<dbReference type="EMBL" id="VMNW02000034">
    <property type="protein sequence ID" value="KAA9158576.1"/>
    <property type="molecule type" value="Genomic_DNA"/>
</dbReference>
<dbReference type="InterPro" id="IPR000412">
    <property type="entry name" value="ABC_2_transport"/>
</dbReference>
<dbReference type="Pfam" id="PF01061">
    <property type="entry name" value="ABC2_membrane"/>
    <property type="match status" value="1"/>
</dbReference>
<dbReference type="InterPro" id="IPR013525">
    <property type="entry name" value="ABC2_TM"/>
</dbReference>
<keyword evidence="5" id="KW-0046">Antibiotic resistance</keyword>
<comment type="subcellular location">
    <subcellularLocation>
        <location evidence="6">Cell membrane</location>
        <topology evidence="6">Multi-pass membrane protein</topology>
    </subcellularLocation>
    <subcellularLocation>
        <location evidence="1">Membrane</location>
        <topology evidence="1">Multi-pass membrane protein</topology>
    </subcellularLocation>
</comment>
<dbReference type="GO" id="GO:0140359">
    <property type="term" value="F:ABC-type transporter activity"/>
    <property type="evidence" value="ECO:0007669"/>
    <property type="project" value="InterPro"/>
</dbReference>
<evidence type="ECO:0000256" key="6">
    <source>
        <dbReference type="RuleBase" id="RU361157"/>
    </source>
</evidence>
<dbReference type="PANTHER" id="PTHR43229">
    <property type="entry name" value="NODULATION PROTEIN J"/>
    <property type="match status" value="1"/>
</dbReference>
<dbReference type="InterPro" id="IPR047817">
    <property type="entry name" value="ABC2_TM_bact-type"/>
</dbReference>
<evidence type="ECO:0000256" key="5">
    <source>
        <dbReference type="ARBA" id="ARBA00023251"/>
    </source>
</evidence>
<dbReference type="PRINTS" id="PR00164">
    <property type="entry name" value="ABC2TRNSPORT"/>
</dbReference>
<evidence type="ECO:0000256" key="2">
    <source>
        <dbReference type="ARBA" id="ARBA00022692"/>
    </source>
</evidence>
<dbReference type="PIRSF" id="PIRSF006648">
    <property type="entry name" value="DrrB"/>
    <property type="match status" value="1"/>
</dbReference>
<comment type="caution">
    <text evidence="8">The sequence shown here is derived from an EMBL/GenBank/DDBJ whole genome shotgun (WGS) entry which is preliminary data.</text>
</comment>
<dbReference type="InterPro" id="IPR051784">
    <property type="entry name" value="Nod_factor_ABC_transporter"/>
</dbReference>
<feature type="transmembrane region" description="Helical" evidence="6">
    <location>
        <begin position="80"/>
        <end position="104"/>
    </location>
</feature>
<keyword evidence="6" id="KW-0813">Transport</keyword>
<keyword evidence="6" id="KW-1003">Cell membrane</keyword>
<name>A0A5N0V403_9PSEU</name>
<dbReference type="OrthoDB" id="9778589at2"/>
<keyword evidence="3 6" id="KW-1133">Transmembrane helix</keyword>
<feature type="transmembrane region" description="Helical" evidence="6">
    <location>
        <begin position="157"/>
        <end position="180"/>
    </location>
</feature>
<feature type="transmembrane region" description="Helical" evidence="6">
    <location>
        <begin position="125"/>
        <end position="151"/>
    </location>
</feature>
<evidence type="ECO:0000256" key="3">
    <source>
        <dbReference type="ARBA" id="ARBA00022989"/>
    </source>
</evidence>
<evidence type="ECO:0000313" key="8">
    <source>
        <dbReference type="EMBL" id="KAA9158576.1"/>
    </source>
</evidence>
<proteinExistence type="inferred from homology"/>
<feature type="transmembrane region" description="Helical" evidence="6">
    <location>
        <begin position="192"/>
        <end position="210"/>
    </location>
</feature>
<feature type="transmembrane region" description="Helical" evidence="6">
    <location>
        <begin position="240"/>
        <end position="264"/>
    </location>
</feature>
<dbReference type="Proteomes" id="UP000319769">
    <property type="component" value="Unassembled WGS sequence"/>
</dbReference>
<evidence type="ECO:0000313" key="9">
    <source>
        <dbReference type="Proteomes" id="UP000319769"/>
    </source>
</evidence>
<feature type="domain" description="ABC transmembrane type-2" evidence="7">
    <location>
        <begin position="40"/>
        <end position="270"/>
    </location>
</feature>
<dbReference type="GO" id="GO:0043190">
    <property type="term" value="C:ATP-binding cassette (ABC) transporter complex"/>
    <property type="evidence" value="ECO:0007669"/>
    <property type="project" value="InterPro"/>
</dbReference>
<keyword evidence="2 6" id="KW-0812">Transmembrane</keyword>
<organism evidence="8 9">
    <name type="scientific">Amycolatopsis acidicola</name>
    <dbReference type="NCBI Taxonomy" id="2596893"/>
    <lineage>
        <taxon>Bacteria</taxon>
        <taxon>Bacillati</taxon>
        <taxon>Actinomycetota</taxon>
        <taxon>Actinomycetes</taxon>
        <taxon>Pseudonocardiales</taxon>
        <taxon>Pseudonocardiaceae</taxon>
        <taxon>Amycolatopsis</taxon>
    </lineage>
</organism>